<organism evidence="1 2">
    <name type="scientific">Carbonactinospora thermoautotrophica</name>
    <dbReference type="NCBI Taxonomy" id="1469144"/>
    <lineage>
        <taxon>Bacteria</taxon>
        <taxon>Bacillati</taxon>
        <taxon>Actinomycetota</taxon>
        <taxon>Actinomycetes</taxon>
        <taxon>Kitasatosporales</taxon>
        <taxon>Carbonactinosporaceae</taxon>
        <taxon>Carbonactinospora</taxon>
    </lineage>
</organism>
<dbReference type="Pfam" id="PF13671">
    <property type="entry name" value="AAA_33"/>
    <property type="match status" value="1"/>
</dbReference>
<dbReference type="GO" id="GO:0046404">
    <property type="term" value="F:ATP-dependent polydeoxyribonucleotide 5'-hydroxyl-kinase activity"/>
    <property type="evidence" value="ECO:0007669"/>
    <property type="project" value="TreeGrafter"/>
</dbReference>
<evidence type="ECO:0000313" key="1">
    <source>
        <dbReference type="EMBL" id="KWX00684.1"/>
    </source>
</evidence>
<keyword evidence="1" id="KW-0808">Transferase</keyword>
<dbReference type="GO" id="GO:0006281">
    <property type="term" value="P:DNA repair"/>
    <property type="evidence" value="ECO:0007669"/>
    <property type="project" value="TreeGrafter"/>
</dbReference>
<reference evidence="2" key="1">
    <citation type="submission" date="2015-04" db="EMBL/GenBank/DDBJ databases">
        <title>Physiological reanalysis, assessment of diazotrophy, and genome sequences of multiple isolates of Streptomyces thermoautotrophicus.</title>
        <authorList>
            <person name="MacKellar D.C."/>
            <person name="Lieber L."/>
            <person name="Norman J."/>
            <person name="Bolger A."/>
            <person name="Tobin C."/>
            <person name="Murray J.W."/>
            <person name="Chang R."/>
            <person name="Ford T."/>
            <person name="Nguyen P.Q."/>
            <person name="Woodward J."/>
            <person name="Permingeat H."/>
            <person name="Joshi N.S."/>
            <person name="Silver P.A."/>
            <person name="Usadel B."/>
            <person name="Rutherford A.W."/>
            <person name="Friesen M."/>
            <person name="Prell J."/>
        </authorList>
    </citation>
    <scope>NUCLEOTIDE SEQUENCE [LARGE SCALE GENOMIC DNA]</scope>
    <source>
        <strain evidence="2">H1</strain>
    </source>
</reference>
<dbReference type="Gene3D" id="3.40.50.300">
    <property type="entry name" value="P-loop containing nucleotide triphosphate hydrolases"/>
    <property type="match status" value="1"/>
</dbReference>
<evidence type="ECO:0000313" key="2">
    <source>
        <dbReference type="Proteomes" id="UP000070188"/>
    </source>
</evidence>
<dbReference type="PANTHER" id="PTHR12083">
    <property type="entry name" value="BIFUNCTIONAL POLYNUCLEOTIDE PHOSPHATASE/KINASE"/>
    <property type="match status" value="1"/>
</dbReference>
<dbReference type="EMBL" id="LAXD01000001">
    <property type="protein sequence ID" value="KWX00684.1"/>
    <property type="molecule type" value="Genomic_DNA"/>
</dbReference>
<proteinExistence type="predicted"/>
<dbReference type="GO" id="GO:0003690">
    <property type="term" value="F:double-stranded DNA binding"/>
    <property type="evidence" value="ECO:0007669"/>
    <property type="project" value="TreeGrafter"/>
</dbReference>
<comment type="caution">
    <text evidence="1">The sequence shown here is derived from an EMBL/GenBank/DDBJ whole genome shotgun (WGS) entry which is preliminary data.</text>
</comment>
<protein>
    <submittedName>
        <fullName evidence="1">Putative Kinase</fullName>
    </submittedName>
</protein>
<dbReference type="PANTHER" id="PTHR12083:SF9">
    <property type="entry name" value="BIFUNCTIONAL POLYNUCLEOTIDE PHOSPHATASE_KINASE"/>
    <property type="match status" value="1"/>
</dbReference>
<dbReference type="PATRIC" id="fig|1469144.10.peg.1854"/>
<gene>
    <name evidence="1" type="ORF">LI90_1707</name>
</gene>
<dbReference type="InterPro" id="IPR017101">
    <property type="entry name" value="P-loop_ATP/GTP-bd_All4644_prd"/>
</dbReference>
<dbReference type="Proteomes" id="UP000070188">
    <property type="component" value="Unassembled WGS sequence"/>
</dbReference>
<name>A0A132MSB0_9ACTN</name>
<dbReference type="PIRSF" id="PIRSF037081">
    <property type="entry name" value="P-loop_All4644_prd"/>
    <property type="match status" value="1"/>
</dbReference>
<dbReference type="SUPFAM" id="SSF52540">
    <property type="entry name" value="P-loop containing nucleoside triphosphate hydrolases"/>
    <property type="match status" value="1"/>
</dbReference>
<dbReference type="GO" id="GO:0046403">
    <property type="term" value="F:polynucleotide 3'-phosphatase activity"/>
    <property type="evidence" value="ECO:0007669"/>
    <property type="project" value="TreeGrafter"/>
</dbReference>
<sequence>MPEVAVLIGLQASGKTTFYRQHLAATHVHVSKDDFRNARDRERRQARLIAEALAAGRDVAVDNTNASPEERRPVIELARAHGASVIGYWFPPEVQEAYARNAERQGKARVPWFFATLKRLRPPGYEEGFDALYEVRLDGRGGFRVRPVAL</sequence>
<accession>A0A132MSB0</accession>
<keyword evidence="2" id="KW-1185">Reference proteome</keyword>
<dbReference type="STRING" id="1469144.LI90_1707"/>
<keyword evidence="1" id="KW-0418">Kinase</keyword>
<dbReference type="AlphaFoldDB" id="A0A132MSB0"/>
<dbReference type="InterPro" id="IPR027417">
    <property type="entry name" value="P-loop_NTPase"/>
</dbReference>